<dbReference type="Pfam" id="PF03413">
    <property type="entry name" value="PepSY"/>
    <property type="match status" value="1"/>
</dbReference>
<dbReference type="InterPro" id="IPR025711">
    <property type="entry name" value="PepSY"/>
</dbReference>
<evidence type="ECO:0000313" key="2">
    <source>
        <dbReference type="EMBL" id="MPN59964.1"/>
    </source>
</evidence>
<gene>
    <name evidence="2" type="ORF">SDC9_207687</name>
</gene>
<feature type="domain" description="PepSY" evidence="1">
    <location>
        <begin position="42"/>
        <end position="99"/>
    </location>
</feature>
<accession>A0A645JI07</accession>
<dbReference type="AlphaFoldDB" id="A0A645JI07"/>
<reference evidence="2" key="1">
    <citation type="submission" date="2019-08" db="EMBL/GenBank/DDBJ databases">
        <authorList>
            <person name="Kucharzyk K."/>
            <person name="Murdoch R.W."/>
            <person name="Higgins S."/>
            <person name="Loffler F."/>
        </authorList>
    </citation>
    <scope>NUCLEOTIDE SEQUENCE</scope>
</reference>
<sequence>MMLLRLLRVILLSACIGIAPVQADSRQDHEIARRALEAGEILSLRQVLERIEREHHGQVLEVELEHEDQRWIYEVKMLRRDGGINKLIIDARDGRVLEIKGRHGRQLGRDN</sequence>
<protein>
    <recommendedName>
        <fullName evidence="1">PepSY domain-containing protein</fullName>
    </recommendedName>
</protein>
<evidence type="ECO:0000259" key="1">
    <source>
        <dbReference type="Pfam" id="PF03413"/>
    </source>
</evidence>
<organism evidence="2">
    <name type="scientific">bioreactor metagenome</name>
    <dbReference type="NCBI Taxonomy" id="1076179"/>
    <lineage>
        <taxon>unclassified sequences</taxon>
        <taxon>metagenomes</taxon>
        <taxon>ecological metagenomes</taxon>
    </lineage>
</organism>
<name>A0A645JI07_9ZZZZ</name>
<proteinExistence type="predicted"/>
<dbReference type="Gene3D" id="3.10.450.40">
    <property type="match status" value="1"/>
</dbReference>
<comment type="caution">
    <text evidence="2">The sequence shown here is derived from an EMBL/GenBank/DDBJ whole genome shotgun (WGS) entry which is preliminary data.</text>
</comment>
<dbReference type="EMBL" id="VSSQ01134605">
    <property type="protein sequence ID" value="MPN59964.1"/>
    <property type="molecule type" value="Genomic_DNA"/>
</dbReference>